<name>A0A2J6QJ65_9HELO</name>
<dbReference type="Proteomes" id="UP000235672">
    <property type="component" value="Unassembled WGS sequence"/>
</dbReference>
<reference evidence="2 3" key="1">
    <citation type="submission" date="2016-05" db="EMBL/GenBank/DDBJ databases">
        <title>A degradative enzymes factory behind the ericoid mycorrhizal symbiosis.</title>
        <authorList>
            <consortium name="DOE Joint Genome Institute"/>
            <person name="Martino E."/>
            <person name="Morin E."/>
            <person name="Grelet G."/>
            <person name="Kuo A."/>
            <person name="Kohler A."/>
            <person name="Daghino S."/>
            <person name="Barry K."/>
            <person name="Choi C."/>
            <person name="Cichocki N."/>
            <person name="Clum A."/>
            <person name="Copeland A."/>
            <person name="Hainaut M."/>
            <person name="Haridas S."/>
            <person name="Labutti K."/>
            <person name="Lindquist E."/>
            <person name="Lipzen A."/>
            <person name="Khouja H.-R."/>
            <person name="Murat C."/>
            <person name="Ohm R."/>
            <person name="Olson A."/>
            <person name="Spatafora J."/>
            <person name="Veneault-Fourrey C."/>
            <person name="Henrissat B."/>
            <person name="Grigoriev I."/>
            <person name="Martin F."/>
            <person name="Perotto S."/>
        </authorList>
    </citation>
    <scope>NUCLEOTIDE SEQUENCE [LARGE SCALE GENOMIC DNA]</scope>
    <source>
        <strain evidence="2 3">UAMH 7357</strain>
    </source>
</reference>
<evidence type="ECO:0000256" key="1">
    <source>
        <dbReference type="SAM" id="MobiDB-lite"/>
    </source>
</evidence>
<dbReference type="EMBL" id="KZ613468">
    <property type="protein sequence ID" value="PMD26310.1"/>
    <property type="molecule type" value="Genomic_DNA"/>
</dbReference>
<accession>A0A2J6QJ65</accession>
<organism evidence="2 3">
    <name type="scientific">Hyaloscypha hepaticicola</name>
    <dbReference type="NCBI Taxonomy" id="2082293"/>
    <lineage>
        <taxon>Eukaryota</taxon>
        <taxon>Fungi</taxon>
        <taxon>Dikarya</taxon>
        <taxon>Ascomycota</taxon>
        <taxon>Pezizomycotina</taxon>
        <taxon>Leotiomycetes</taxon>
        <taxon>Helotiales</taxon>
        <taxon>Hyaloscyphaceae</taxon>
        <taxon>Hyaloscypha</taxon>
    </lineage>
</organism>
<keyword evidence="3" id="KW-1185">Reference proteome</keyword>
<gene>
    <name evidence="2" type="ORF">NA56DRAFT_744486</name>
</gene>
<sequence length="164" mass="18542">MLSRLGPRRSHEQPREGDEFRRRLSTVHDGARWRGFHAHFRLRATLFVLRVAAVQSAKCKRCGFNLPTFSSREALTSEAHAIINKPIIAGLGFSEPIISTKCTQQVARERDRRDRDTMLMRVLTRLSGQTAHQISVVSDLDVLAQPVLVIHSSQALKRQHIGSI</sequence>
<protein>
    <submittedName>
        <fullName evidence="2">Uncharacterized protein</fullName>
    </submittedName>
</protein>
<feature type="region of interest" description="Disordered" evidence="1">
    <location>
        <begin position="1"/>
        <end position="20"/>
    </location>
</feature>
<dbReference type="AlphaFoldDB" id="A0A2J6QJ65"/>
<evidence type="ECO:0000313" key="2">
    <source>
        <dbReference type="EMBL" id="PMD26310.1"/>
    </source>
</evidence>
<feature type="compositionally biased region" description="Basic and acidic residues" evidence="1">
    <location>
        <begin position="9"/>
        <end position="20"/>
    </location>
</feature>
<evidence type="ECO:0000313" key="3">
    <source>
        <dbReference type="Proteomes" id="UP000235672"/>
    </source>
</evidence>
<proteinExistence type="predicted"/>